<dbReference type="HOGENOM" id="CLU_333864_0_0_1"/>
<evidence type="ECO:0000256" key="2">
    <source>
        <dbReference type="SAM" id="MobiDB-lite"/>
    </source>
</evidence>
<evidence type="ECO:0000256" key="1">
    <source>
        <dbReference type="SAM" id="Coils"/>
    </source>
</evidence>
<gene>
    <name evidence="3" type="ORF">LMJF_23_0547</name>
</gene>
<dbReference type="VEuPathDB" id="TriTrypDB:LMJSD75_230011700"/>
<proteinExistence type="predicted"/>
<reference evidence="3 4" key="1">
    <citation type="journal article" date="2005" name="Science">
        <title>The genome of the kinetoplastid parasite, Leishmania major.</title>
        <authorList>
            <person name="Ivens A.C."/>
            <person name="Peacock C.S."/>
            <person name="Worthey E.A."/>
            <person name="Murphy L."/>
            <person name="Aggarwal G."/>
            <person name="Berriman M."/>
            <person name="Sisk E."/>
            <person name="Rajandream M.A."/>
            <person name="Adlem E."/>
            <person name="Aert R."/>
            <person name="Anupama A."/>
            <person name="Apostolou Z."/>
            <person name="Attipoe P."/>
            <person name="Bason N."/>
            <person name="Bauser C."/>
            <person name="Beck A."/>
            <person name="Beverley S.M."/>
            <person name="Bianchettin G."/>
            <person name="Borzym K."/>
            <person name="Bothe G."/>
            <person name="Bruschi C.V."/>
            <person name="Collins M."/>
            <person name="Cadag E."/>
            <person name="Ciarloni L."/>
            <person name="Clayton C."/>
            <person name="Coulson R.M."/>
            <person name="Cronin A."/>
            <person name="Cruz A.K."/>
            <person name="Davies R.M."/>
            <person name="De Gaudenzi J."/>
            <person name="Dobson D.E."/>
            <person name="Duesterhoeft A."/>
            <person name="Fazelina G."/>
            <person name="Fosker N."/>
            <person name="Frasch A.C."/>
            <person name="Fraser A."/>
            <person name="Fuchs M."/>
            <person name="Gabel C."/>
            <person name="Goble A."/>
            <person name="Goffeau A."/>
            <person name="Harris D."/>
            <person name="Hertz-Fowler C."/>
            <person name="Hilbert H."/>
            <person name="Horn D."/>
            <person name="Huang Y."/>
            <person name="Klages S."/>
            <person name="Knights A."/>
            <person name="Kube M."/>
            <person name="Larke N."/>
            <person name="Litvin L."/>
            <person name="Lord A."/>
            <person name="Louie T."/>
            <person name="Marra M."/>
            <person name="Masuy D."/>
            <person name="Matthews K."/>
            <person name="Michaeli S."/>
            <person name="Mottram J.C."/>
            <person name="Muller-Auer S."/>
            <person name="Munden H."/>
            <person name="Nelson S."/>
            <person name="Norbertczak H."/>
            <person name="Oliver K."/>
            <person name="O'neil S."/>
            <person name="Pentony M."/>
            <person name="Pohl T.M."/>
            <person name="Price C."/>
            <person name="Purnelle B."/>
            <person name="Quail M.A."/>
            <person name="Rabbinowitsch E."/>
            <person name="Reinhardt R."/>
            <person name="Rieger M."/>
            <person name="Rinta J."/>
            <person name="Robben J."/>
            <person name="Robertson L."/>
            <person name="Ruiz J.C."/>
            <person name="Rutter S."/>
            <person name="Saunders D."/>
            <person name="Schafer M."/>
            <person name="Schein J."/>
            <person name="Schwartz D.C."/>
            <person name="Seeger K."/>
            <person name="Seyler A."/>
            <person name="Sharp S."/>
            <person name="Shin H."/>
            <person name="Sivam D."/>
            <person name="Squares R."/>
            <person name="Squares S."/>
            <person name="Tosato V."/>
            <person name="Vogt C."/>
            <person name="Volckaert G."/>
            <person name="Wambutt R."/>
            <person name="Warren T."/>
            <person name="Wedler H."/>
            <person name="Woodward J."/>
            <person name="Zhou S."/>
            <person name="Zimmermann W."/>
            <person name="Smith D.F."/>
            <person name="Blackwell J.M."/>
            <person name="Stuart K.D."/>
            <person name="Barrell B."/>
            <person name="Myler P.J."/>
        </authorList>
    </citation>
    <scope>NUCLEOTIDE SEQUENCE [LARGE SCALE GENOMIC DNA]</scope>
    <source>
        <strain evidence="4">MHOM/IL/81/Friedlin</strain>
    </source>
</reference>
<dbReference type="InParanoid" id="Q4QBB8"/>
<dbReference type="KEGG" id="lma:LMJF_23_0547"/>
<feature type="coiled-coil region" evidence="1">
    <location>
        <begin position="314"/>
        <end position="364"/>
    </location>
</feature>
<dbReference type="VEuPathDB" id="TriTrypDB:LmjF.23.0547"/>
<feature type="compositionally biased region" description="Low complexity" evidence="2">
    <location>
        <begin position="663"/>
        <end position="683"/>
    </location>
</feature>
<reference evidence="3 4" key="2">
    <citation type="journal article" date="2011" name="Genome Res.">
        <title>Chromosome and gene copy number variation allow major structural change between species and strains of Leishmania.</title>
        <authorList>
            <person name="Rogers M.B."/>
            <person name="Hilley J.D."/>
            <person name="Dickens N.J."/>
            <person name="Wilkes J."/>
            <person name="Bates P.A."/>
            <person name="Depledge D.P."/>
            <person name="Harris D."/>
            <person name="Her Y."/>
            <person name="Herzyk P."/>
            <person name="Imamura H."/>
            <person name="Otto T.D."/>
            <person name="Sanders M."/>
            <person name="Seeger K."/>
            <person name="Dujardin J.C."/>
            <person name="Berriman M."/>
            <person name="Smith D.F."/>
            <person name="Hertz-Fowler C."/>
            <person name="Mottram J.C."/>
        </authorList>
    </citation>
    <scope>NUCLEOTIDE SEQUENCE [LARGE SCALE GENOMIC DNA]</scope>
    <source>
        <strain evidence="4">MHOM/IL/81/Friedlin</strain>
    </source>
</reference>
<feature type="compositionally biased region" description="Low complexity" evidence="2">
    <location>
        <begin position="521"/>
        <end position="535"/>
    </location>
</feature>
<dbReference type="STRING" id="5664.Q4QBB8"/>
<evidence type="ECO:0000313" key="4">
    <source>
        <dbReference type="Proteomes" id="UP000000542"/>
    </source>
</evidence>
<feature type="region of interest" description="Disordered" evidence="2">
    <location>
        <begin position="441"/>
        <end position="471"/>
    </location>
</feature>
<sequence length="856" mass="90988">MPLYSIAICPLKLTAYFCRQGSVYVVVISRKGLEIATSPSVCHANNEVIFSDAEGLSSARPFELSFNSPKDRRILHFGIYDFTNRKNAAKLTGFEIPLAGICSVLAGESMCEKKGISFRVSGQSGRLDIIFRMHPVGTPVPQLRKAQTNEVIPGVAADALGAASHRSAAAVSLGSGGGRNAGAGSARSTRLPEHALQALIREGIISNDLDGVEMDLDLANEIAVRTSILFPSRNDLVDQIRTLTREIQKLEYDVQYAAKDKVVAGSAASAALRNEVNYWKEKVKEIDDKSAHDAGIAQRTEEPEPQPAISQEYIAGIEAQLAAKQLEMHSLEAQQSHRDVTEDAMRLLDQIDHLQTMLVELKSEGAAPATLKTKDYDIAENGDRWDKLAAKLYDAESMTEQLKQTVMALNRVQYEPYLAGVEAGFMHTVPKELEFVMQNQRTPGNLPPQISNPASLAAAPPTGQLAGGDAAGDILDDLFGATPMQAQPAAAPEQTAAFPSVSLSCTAYEPPKAAQVTPVWAPSAGGSAPNSSTAPQPSQSMPAASGAPEASLPQPAAADPAEAHPAPNSLTKPTVSAPPAPPTAAAQLDPTDAVPNASSPGAEGAVPGTRVAHRSSGMTSATASQAAAPANVAPPSLEVPMQAPPSNSLGVTESSRETPAAPPLQSQPQNAPPAQQQQPLQPSYGAPIPETTSCQGQDAGQRPGFPHQQQPQQQQQQGPPVPPFERRPPSLEEIPYTGFYGIPLIARGCPIDIYLDGKNPTRGTELTFINNADYQIMIGGVELKQEDIFSPDPNSAKTIPTQRWPQHIWVPGGGSRQSCIIALHPSFPRGSSIMALVIVYVFNEGHYTPFTARFTI</sequence>
<dbReference type="EMBL" id="FR796419">
    <property type="protein sequence ID" value="CAJ04212.1"/>
    <property type="molecule type" value="Genomic_DNA"/>
</dbReference>
<feature type="compositionally biased region" description="Low complexity" evidence="2">
    <location>
        <begin position="700"/>
        <end position="718"/>
    </location>
</feature>
<feature type="compositionally biased region" description="Polar residues" evidence="2">
    <location>
        <begin position="441"/>
        <end position="454"/>
    </location>
</feature>
<dbReference type="GeneID" id="5652016"/>
<feature type="compositionally biased region" description="Low complexity" evidence="2">
    <location>
        <begin position="620"/>
        <end position="636"/>
    </location>
</feature>
<dbReference type="Proteomes" id="UP000000542">
    <property type="component" value="Chromosome 23"/>
</dbReference>
<dbReference type="OMA" id="AQYAAKD"/>
<dbReference type="RefSeq" id="XP_001683380.1">
    <property type="nucleotide sequence ID" value="XM_001683328.1"/>
</dbReference>
<feature type="compositionally biased region" description="Polar residues" evidence="2">
    <location>
        <begin position="644"/>
        <end position="653"/>
    </location>
</feature>
<organism evidence="3 4">
    <name type="scientific">Leishmania major</name>
    <dbReference type="NCBI Taxonomy" id="5664"/>
    <lineage>
        <taxon>Eukaryota</taxon>
        <taxon>Discoba</taxon>
        <taxon>Euglenozoa</taxon>
        <taxon>Kinetoplastea</taxon>
        <taxon>Metakinetoplastina</taxon>
        <taxon>Trypanosomatida</taxon>
        <taxon>Trypanosomatidae</taxon>
        <taxon>Leishmaniinae</taxon>
        <taxon>Leishmania</taxon>
    </lineage>
</organism>
<feature type="region of interest" description="Disordered" evidence="2">
    <location>
        <begin position="519"/>
        <end position="732"/>
    </location>
</feature>
<keyword evidence="4" id="KW-1185">Reference proteome</keyword>
<name>Q4QBB8_LEIMA</name>
<dbReference type="VEuPathDB" id="TriTrypDB:LMJFC_230012500"/>
<accession>Q4QBB8</accession>
<dbReference type="VEuPathDB" id="TriTrypDB:LMJLV39_230011400"/>
<feature type="compositionally biased region" description="Low complexity" evidence="2">
    <location>
        <begin position="583"/>
        <end position="593"/>
    </location>
</feature>
<protein>
    <submittedName>
        <fullName evidence="3">Uncharacterized protein</fullName>
    </submittedName>
</protein>
<dbReference type="AlphaFoldDB" id="Q4QBB8"/>
<keyword evidence="1" id="KW-0175">Coiled coil</keyword>
<dbReference type="eggNOG" id="ENOG502QTK8">
    <property type="taxonomic scope" value="Eukaryota"/>
</dbReference>
<evidence type="ECO:0000313" key="3">
    <source>
        <dbReference type="EMBL" id="CAJ04212.1"/>
    </source>
</evidence>
<feature type="compositionally biased region" description="Low complexity" evidence="2">
    <location>
        <begin position="553"/>
        <end position="575"/>
    </location>
</feature>